<name>A0A8T2PF82_9TELE</name>
<evidence type="ECO:0000313" key="1">
    <source>
        <dbReference type="EMBL" id="KAG9348292.1"/>
    </source>
</evidence>
<sequence>MVLIPSVSQLVENGRRADVQSEDTEVPRCPLSNAGALCSLQVRGDTQTPVTAIAVSTAVKLPNVSWTWKVCV</sequence>
<dbReference type="Proteomes" id="UP000824540">
    <property type="component" value="Unassembled WGS sequence"/>
</dbReference>
<comment type="caution">
    <text evidence="1">The sequence shown here is derived from an EMBL/GenBank/DDBJ whole genome shotgun (WGS) entry which is preliminary data.</text>
</comment>
<proteinExistence type="predicted"/>
<gene>
    <name evidence="1" type="ORF">JZ751_002027</name>
</gene>
<protein>
    <submittedName>
        <fullName evidence="1">Uncharacterized protein</fullName>
    </submittedName>
</protein>
<dbReference type="AlphaFoldDB" id="A0A8T2PF82"/>
<organism evidence="1 2">
    <name type="scientific">Albula glossodonta</name>
    <name type="common">roundjaw bonefish</name>
    <dbReference type="NCBI Taxonomy" id="121402"/>
    <lineage>
        <taxon>Eukaryota</taxon>
        <taxon>Metazoa</taxon>
        <taxon>Chordata</taxon>
        <taxon>Craniata</taxon>
        <taxon>Vertebrata</taxon>
        <taxon>Euteleostomi</taxon>
        <taxon>Actinopterygii</taxon>
        <taxon>Neopterygii</taxon>
        <taxon>Teleostei</taxon>
        <taxon>Albuliformes</taxon>
        <taxon>Albulidae</taxon>
        <taxon>Albula</taxon>
    </lineage>
</organism>
<dbReference type="EMBL" id="JAFBMS010000011">
    <property type="protein sequence ID" value="KAG9348292.1"/>
    <property type="molecule type" value="Genomic_DNA"/>
</dbReference>
<evidence type="ECO:0000313" key="2">
    <source>
        <dbReference type="Proteomes" id="UP000824540"/>
    </source>
</evidence>
<accession>A0A8T2PF82</accession>
<keyword evidence="2" id="KW-1185">Reference proteome</keyword>
<reference evidence="1" key="1">
    <citation type="thesis" date="2021" institute="BYU ScholarsArchive" country="Provo, UT, USA">
        <title>Applications of and Algorithms for Genome Assembly and Genomic Analyses with an Emphasis on Marine Teleosts.</title>
        <authorList>
            <person name="Pickett B.D."/>
        </authorList>
    </citation>
    <scope>NUCLEOTIDE SEQUENCE</scope>
    <source>
        <strain evidence="1">HI-2016</strain>
    </source>
</reference>